<evidence type="ECO:0000256" key="1">
    <source>
        <dbReference type="SAM" id="MobiDB-lite"/>
    </source>
</evidence>
<accession>A0ABR0UBH4</accession>
<gene>
    <name evidence="2" type="ORF">DH2020_046367</name>
</gene>
<evidence type="ECO:0000313" key="3">
    <source>
        <dbReference type="Proteomes" id="UP001318860"/>
    </source>
</evidence>
<protein>
    <submittedName>
        <fullName evidence="2">Uncharacterized protein</fullName>
    </submittedName>
</protein>
<dbReference type="Proteomes" id="UP001318860">
    <property type="component" value="Unassembled WGS sequence"/>
</dbReference>
<reference evidence="2 3" key="1">
    <citation type="journal article" date="2021" name="Comput. Struct. Biotechnol. J.">
        <title>De novo genome assembly of the potent medicinal plant Rehmannia glutinosa using nanopore technology.</title>
        <authorList>
            <person name="Ma L."/>
            <person name="Dong C."/>
            <person name="Song C."/>
            <person name="Wang X."/>
            <person name="Zheng X."/>
            <person name="Niu Y."/>
            <person name="Chen S."/>
            <person name="Feng W."/>
        </authorList>
    </citation>
    <scope>NUCLEOTIDE SEQUENCE [LARGE SCALE GENOMIC DNA]</scope>
    <source>
        <strain evidence="2">DH-2019</strain>
    </source>
</reference>
<feature type="compositionally biased region" description="Low complexity" evidence="1">
    <location>
        <begin position="139"/>
        <end position="156"/>
    </location>
</feature>
<organism evidence="2 3">
    <name type="scientific">Rehmannia glutinosa</name>
    <name type="common">Chinese foxglove</name>
    <dbReference type="NCBI Taxonomy" id="99300"/>
    <lineage>
        <taxon>Eukaryota</taxon>
        <taxon>Viridiplantae</taxon>
        <taxon>Streptophyta</taxon>
        <taxon>Embryophyta</taxon>
        <taxon>Tracheophyta</taxon>
        <taxon>Spermatophyta</taxon>
        <taxon>Magnoliopsida</taxon>
        <taxon>eudicotyledons</taxon>
        <taxon>Gunneridae</taxon>
        <taxon>Pentapetalae</taxon>
        <taxon>asterids</taxon>
        <taxon>lamiids</taxon>
        <taxon>Lamiales</taxon>
        <taxon>Orobanchaceae</taxon>
        <taxon>Rehmannieae</taxon>
        <taxon>Rehmannia</taxon>
    </lineage>
</organism>
<keyword evidence="3" id="KW-1185">Reference proteome</keyword>
<feature type="region of interest" description="Disordered" evidence="1">
    <location>
        <begin position="138"/>
        <end position="177"/>
    </location>
</feature>
<feature type="compositionally biased region" description="Basic and acidic residues" evidence="1">
    <location>
        <begin position="168"/>
        <end position="177"/>
    </location>
</feature>
<dbReference type="EMBL" id="JABTTQ020003119">
    <property type="protein sequence ID" value="KAK6119893.1"/>
    <property type="molecule type" value="Genomic_DNA"/>
</dbReference>
<sequence>MGIAPPPRHASLPAAPPVSATIVARRQPIGSWGCHSPSPLPPHLHLNYPSTIFSTLIRGVLPLPVPPASESEPYSKPEYQPESLRHLSCSKRQPQAPNRIRIREPTRFQPQSLRLGVHILLNVDLSNHVNLVKGNDSQAATASSGKGAVSSSVGAGEHSGDACGVAEEGDRAGRRRL</sequence>
<name>A0ABR0UBH4_REHGL</name>
<proteinExistence type="predicted"/>
<comment type="caution">
    <text evidence="2">The sequence shown here is derived from an EMBL/GenBank/DDBJ whole genome shotgun (WGS) entry which is preliminary data.</text>
</comment>
<evidence type="ECO:0000313" key="2">
    <source>
        <dbReference type="EMBL" id="KAK6119893.1"/>
    </source>
</evidence>